<dbReference type="PROSITE" id="PS00108">
    <property type="entry name" value="PROTEIN_KINASE_ST"/>
    <property type="match status" value="1"/>
</dbReference>
<keyword evidence="5 10" id="KW-0418">Kinase</keyword>
<dbReference type="HOGENOM" id="CLU_000288_63_44_4"/>
<dbReference type="FunFam" id="1.10.510.10:FF:000021">
    <property type="entry name" value="Serine/threonine protein kinase"/>
    <property type="match status" value="1"/>
</dbReference>
<gene>
    <name evidence="10" type="ordered locus">Rta_19900</name>
</gene>
<dbReference type="PROSITE" id="PS50011">
    <property type="entry name" value="PROTEIN_KINASE_DOM"/>
    <property type="match status" value="1"/>
</dbReference>
<keyword evidence="8" id="KW-1133">Transmembrane helix</keyword>
<organism evidence="10 11">
    <name type="scientific">Ramlibacter tataouinensis (strain ATCC BAA-407 / DSM 14655 / LMG 21543 / TTB310)</name>
    <dbReference type="NCBI Taxonomy" id="365046"/>
    <lineage>
        <taxon>Bacteria</taxon>
        <taxon>Pseudomonadati</taxon>
        <taxon>Pseudomonadota</taxon>
        <taxon>Betaproteobacteria</taxon>
        <taxon>Burkholderiales</taxon>
        <taxon>Comamonadaceae</taxon>
        <taxon>Ramlibacter</taxon>
    </lineage>
</organism>
<dbReference type="eggNOG" id="COG0515">
    <property type="taxonomic scope" value="Bacteria"/>
</dbReference>
<dbReference type="PATRIC" id="fig|365046.3.peg.2031"/>
<dbReference type="Proteomes" id="UP000008385">
    <property type="component" value="Chromosome"/>
</dbReference>
<evidence type="ECO:0000313" key="11">
    <source>
        <dbReference type="Proteomes" id="UP000008385"/>
    </source>
</evidence>
<evidence type="ECO:0000259" key="9">
    <source>
        <dbReference type="PROSITE" id="PS50011"/>
    </source>
</evidence>
<dbReference type="KEGG" id="rta:Rta_19900"/>
<dbReference type="EMBL" id="CP000245">
    <property type="protein sequence ID" value="AEG93082.1"/>
    <property type="molecule type" value="Genomic_DNA"/>
</dbReference>
<evidence type="ECO:0000256" key="3">
    <source>
        <dbReference type="ARBA" id="ARBA00022679"/>
    </source>
</evidence>
<dbReference type="GO" id="GO:0005524">
    <property type="term" value="F:ATP binding"/>
    <property type="evidence" value="ECO:0007669"/>
    <property type="project" value="UniProtKB-UniRule"/>
</dbReference>
<dbReference type="EC" id="2.7.11.1" evidence="1"/>
<evidence type="ECO:0000256" key="6">
    <source>
        <dbReference type="ARBA" id="ARBA00022840"/>
    </source>
</evidence>
<evidence type="ECO:0000256" key="2">
    <source>
        <dbReference type="ARBA" id="ARBA00022527"/>
    </source>
</evidence>
<evidence type="ECO:0000256" key="4">
    <source>
        <dbReference type="ARBA" id="ARBA00022741"/>
    </source>
</evidence>
<dbReference type="STRING" id="365046.Rta_19900"/>
<dbReference type="CDD" id="cd14014">
    <property type="entry name" value="STKc_PknB_like"/>
    <property type="match status" value="1"/>
</dbReference>
<feature type="domain" description="Protein kinase" evidence="9">
    <location>
        <begin position="14"/>
        <end position="274"/>
    </location>
</feature>
<feature type="transmembrane region" description="Helical" evidence="8">
    <location>
        <begin position="337"/>
        <end position="355"/>
    </location>
</feature>
<dbReference type="AlphaFoldDB" id="F5XXU7"/>
<keyword evidence="3" id="KW-0808">Transferase</keyword>
<dbReference type="RefSeq" id="WP_013901314.1">
    <property type="nucleotide sequence ID" value="NC_015677.1"/>
</dbReference>
<accession>F5XXU7</accession>
<dbReference type="InterPro" id="IPR008271">
    <property type="entry name" value="Ser/Thr_kinase_AS"/>
</dbReference>
<dbReference type="Pfam" id="PF00069">
    <property type="entry name" value="Pkinase"/>
    <property type="match status" value="1"/>
</dbReference>
<dbReference type="PANTHER" id="PTHR43289:SF6">
    <property type="entry name" value="SERINE_THREONINE-PROTEIN KINASE NEKL-3"/>
    <property type="match status" value="1"/>
</dbReference>
<keyword evidence="2" id="KW-0723">Serine/threonine-protein kinase</keyword>
<evidence type="ECO:0000256" key="8">
    <source>
        <dbReference type="SAM" id="Phobius"/>
    </source>
</evidence>
<proteinExistence type="predicted"/>
<dbReference type="SUPFAM" id="SSF56112">
    <property type="entry name" value="Protein kinase-like (PK-like)"/>
    <property type="match status" value="1"/>
</dbReference>
<dbReference type="Gene3D" id="3.30.200.20">
    <property type="entry name" value="Phosphorylase Kinase, domain 1"/>
    <property type="match status" value="1"/>
</dbReference>
<dbReference type="InterPro" id="IPR000719">
    <property type="entry name" value="Prot_kinase_dom"/>
</dbReference>
<dbReference type="InterPro" id="IPR011009">
    <property type="entry name" value="Kinase-like_dom_sf"/>
</dbReference>
<reference evidence="10 11" key="2">
    <citation type="journal article" date="2011" name="PLoS ONE">
        <title>The Cyst-Dividing Bacterium Ramlibacter tataouinensis TTB310 Genome Reveals a Well-Stocked Toolbox for Adaptation to a Desert Environment.</title>
        <authorList>
            <person name="De Luca G."/>
            <person name="Barakat M."/>
            <person name="Ortet P."/>
            <person name="Fochesato S."/>
            <person name="Jourlin-Castelli C."/>
            <person name="Ansaldi M."/>
            <person name="Py B."/>
            <person name="Fichant G."/>
            <person name="Coutinho P.M."/>
            <person name="Voulhoux R."/>
            <person name="Bastien O."/>
            <person name="Marechal E."/>
            <person name="Henrissat B."/>
            <person name="Quentin Y."/>
            <person name="Noirot P."/>
            <person name="Filloux A."/>
            <person name="Mejean V."/>
            <person name="Dubow M.S."/>
            <person name="Barras F."/>
            <person name="Barbe V."/>
            <person name="Weissenbach J."/>
            <person name="Mihalcescu I."/>
            <person name="Vermeglio A."/>
            <person name="Achouak W."/>
            <person name="Heulin T."/>
        </authorList>
    </citation>
    <scope>NUCLEOTIDE SEQUENCE [LARGE SCALE GENOMIC DNA]</scope>
    <source>
        <strain evidence="11">ATCC BAA-407 / DSM 14655 / LMG 21543 / TTB310</strain>
    </source>
</reference>
<dbReference type="GO" id="GO:0004674">
    <property type="term" value="F:protein serine/threonine kinase activity"/>
    <property type="evidence" value="ECO:0007669"/>
    <property type="project" value="UniProtKB-KW"/>
</dbReference>
<evidence type="ECO:0000256" key="5">
    <source>
        <dbReference type="ARBA" id="ARBA00022777"/>
    </source>
</evidence>
<reference evidence="11" key="1">
    <citation type="submission" date="2006-01" db="EMBL/GenBank/DDBJ databases">
        <title>Genome of the cyst-dividing bacterium Ramlibacter tataouinensis.</title>
        <authorList>
            <person name="Barakat M."/>
            <person name="Ortet P."/>
            <person name="De Luca G."/>
            <person name="Jourlin-Castelli C."/>
            <person name="Ansaldi M."/>
            <person name="Py B."/>
            <person name="Fichant G."/>
            <person name="Coutinho P."/>
            <person name="Voulhoux R."/>
            <person name="Bastien O."/>
            <person name="Roy S."/>
            <person name="Marechal E."/>
            <person name="Henrissat B."/>
            <person name="Quentin Y."/>
            <person name="Noirot P."/>
            <person name="Filloux A."/>
            <person name="Mejean V."/>
            <person name="DuBow M."/>
            <person name="Barras F."/>
            <person name="Heulin T."/>
        </authorList>
    </citation>
    <scope>NUCLEOTIDE SEQUENCE [LARGE SCALE GENOMIC DNA]</scope>
    <source>
        <strain evidence="11">ATCC BAA-407 / DSM 14655 / LMG 21543 / TTB310</strain>
    </source>
</reference>
<keyword evidence="11" id="KW-1185">Reference proteome</keyword>
<sequence>MSAREPAVGRFGRYRVLQELGRGAMGVVYLAEDEALHRQVAVKALLLPGDAQERADHEARFLQEAQSAGAISHPNIVTIHDLGREGEWLYIAMELLRGEELRDLMAQGAMDLPLAADLARQVAEGLAAAHAHGVVHRDIKPSNIMVVAGSHAKIMDFGVARLQSSQVRTQVGLMLGSPRYMSPEQVEGQPVDARSDIFSLGTLLYEMAAGTPPFHGEDLRGLLMAVVRADPPPPSRLNPAVPPELDAIVAKALRKQREERYQNAGELARALAALVRSWPVGGRRTAGPKEDVDAFARTEPLKAQARPLRLSPRFDQQAALRQWSKADGQPARRRVPFAWLLGWGVAALAALAVALR</sequence>
<dbReference type="OrthoDB" id="9791419at2"/>
<keyword evidence="6 7" id="KW-0067">ATP-binding</keyword>
<keyword evidence="8" id="KW-0472">Membrane</keyword>
<keyword evidence="4 7" id="KW-0547">Nucleotide-binding</keyword>
<name>F5XXU7_RAMTT</name>
<dbReference type="SMART" id="SM00220">
    <property type="entry name" value="S_TKc"/>
    <property type="match status" value="1"/>
</dbReference>
<dbReference type="PANTHER" id="PTHR43289">
    <property type="entry name" value="MITOGEN-ACTIVATED PROTEIN KINASE KINASE KINASE 20-RELATED"/>
    <property type="match status" value="1"/>
</dbReference>
<evidence type="ECO:0000313" key="10">
    <source>
        <dbReference type="EMBL" id="AEG93082.1"/>
    </source>
</evidence>
<dbReference type="PROSITE" id="PS00107">
    <property type="entry name" value="PROTEIN_KINASE_ATP"/>
    <property type="match status" value="1"/>
</dbReference>
<feature type="binding site" evidence="7">
    <location>
        <position position="43"/>
    </location>
    <ligand>
        <name>ATP</name>
        <dbReference type="ChEBI" id="CHEBI:30616"/>
    </ligand>
</feature>
<dbReference type="Gene3D" id="1.10.510.10">
    <property type="entry name" value="Transferase(Phosphotransferase) domain 1"/>
    <property type="match status" value="1"/>
</dbReference>
<dbReference type="InterPro" id="IPR017441">
    <property type="entry name" value="Protein_kinase_ATP_BS"/>
</dbReference>
<evidence type="ECO:0000256" key="7">
    <source>
        <dbReference type="PROSITE-ProRule" id="PRU10141"/>
    </source>
</evidence>
<evidence type="ECO:0000256" key="1">
    <source>
        <dbReference type="ARBA" id="ARBA00012513"/>
    </source>
</evidence>
<keyword evidence="8" id="KW-0812">Transmembrane</keyword>
<protein>
    <recommendedName>
        <fullName evidence="1">non-specific serine/threonine protein kinase</fullName>
        <ecNumber evidence="1">2.7.11.1</ecNumber>
    </recommendedName>
</protein>